<dbReference type="InterPro" id="IPR021940">
    <property type="entry name" value="CER1-like_C"/>
</dbReference>
<evidence type="ECO:0000256" key="3">
    <source>
        <dbReference type="ARBA" id="ARBA00022692"/>
    </source>
</evidence>
<comment type="caution">
    <text evidence="9">The sequence shown here is derived from an EMBL/GenBank/DDBJ whole genome shotgun (WGS) entry which is preliminary data.</text>
</comment>
<feature type="transmembrane region" description="Helical" evidence="6">
    <location>
        <begin position="182"/>
        <end position="210"/>
    </location>
</feature>
<reference evidence="9 10" key="1">
    <citation type="journal article" date="2013" name="BMC Genomics">
        <title>The miniature genome of a carnivorous plant Genlisea aurea contains a low number of genes and short non-coding sequences.</title>
        <authorList>
            <person name="Leushkin E.V."/>
            <person name="Sutormin R.A."/>
            <person name="Nabieva E.R."/>
            <person name="Penin A.A."/>
            <person name="Kondrashov A.S."/>
            <person name="Logacheva M.D."/>
        </authorList>
    </citation>
    <scope>NUCLEOTIDE SEQUENCE [LARGE SCALE GENOMIC DNA]</scope>
</reference>
<dbReference type="InterPro" id="IPR050307">
    <property type="entry name" value="Sterol_Desaturase_Related"/>
</dbReference>
<dbReference type="Proteomes" id="UP000015453">
    <property type="component" value="Unassembled WGS sequence"/>
</dbReference>
<feature type="transmembrane region" description="Helical" evidence="6">
    <location>
        <begin position="127"/>
        <end position="145"/>
    </location>
</feature>
<feature type="domain" description="Fatty acid hydroxylase" evidence="7">
    <location>
        <begin position="132"/>
        <end position="272"/>
    </location>
</feature>
<evidence type="ECO:0000256" key="6">
    <source>
        <dbReference type="SAM" id="Phobius"/>
    </source>
</evidence>
<evidence type="ECO:0008006" key="11">
    <source>
        <dbReference type="Google" id="ProtNLM"/>
    </source>
</evidence>
<feature type="non-terminal residue" evidence="9">
    <location>
        <position position="618"/>
    </location>
</feature>
<keyword evidence="4 6" id="KW-1133">Transmembrane helix</keyword>
<sequence length="618" mass="70929">MASKPGILTHWPWTTLGSFKYLVMAPGALQTIFALATQPTHQWDYTNLLTIPFLLSRAIHNQIWISYSRYRTATGRARILDRSIEFDQIDRESNWDDQILLTGILLYFFNNLTGKASFLPAWRMDGVIITALVHALVVEYLYYWLHRALHHHFLYSRYHSHHHSSIVTEPITSVIHPFAEHLAYFILFAIPLLGTIFTETASLASIYGYITFIDFMNNLGHCNFEIVPSWVFTIFPPLKYIMYTPSFHSLHHTQFRTNYSLFMPFYDYIHGTTDNSSDELFEKSLNRPEECPDVVHLTHLTTPESIFHLPIGLASFAARPQSSKWCTRLLMGPFSLWTMMLNFITGKTLVVERNFMEKLKLQTWAVPRYTIQYTLKWQEKAINKMIEEAINRAEARGVKVLSLGLLNQVKEPKRNGQLFIVKKQPNQKMKIIDGSSLAVAVVINSIPKGTTEIMFRGKLCKTAHAIIGALLEKGIQIAAMYENERLKLAGRFTGREVIVPKSFTQKVWIVGEGLTKEEQLKAPKGAVFIPYSQFPPKQARRDAVYCLTPSMMAPPSLKNLHSCENWLPRRAMSAWRVAGILHAIEEWNVDEYGDAIFDHNKIWEAALKHGFRLLPGPA</sequence>
<dbReference type="GO" id="GO:0016491">
    <property type="term" value="F:oxidoreductase activity"/>
    <property type="evidence" value="ECO:0007669"/>
    <property type="project" value="InterPro"/>
</dbReference>
<dbReference type="OrthoDB" id="408954at2759"/>
<keyword evidence="10" id="KW-1185">Reference proteome</keyword>
<evidence type="ECO:0000256" key="1">
    <source>
        <dbReference type="ARBA" id="ARBA00004141"/>
    </source>
</evidence>
<dbReference type="AlphaFoldDB" id="S8CDM1"/>
<evidence type="ECO:0000256" key="5">
    <source>
        <dbReference type="ARBA" id="ARBA00023136"/>
    </source>
</evidence>
<evidence type="ECO:0000256" key="2">
    <source>
        <dbReference type="ARBA" id="ARBA00009324"/>
    </source>
</evidence>
<proteinExistence type="inferred from homology"/>
<protein>
    <recommendedName>
        <fullName evidence="11">Fatty acid hydroxylase domain-containing protein</fullName>
    </recommendedName>
</protein>
<gene>
    <name evidence="9" type="ORF">M569_09713</name>
</gene>
<organism evidence="9 10">
    <name type="scientific">Genlisea aurea</name>
    <dbReference type="NCBI Taxonomy" id="192259"/>
    <lineage>
        <taxon>Eukaryota</taxon>
        <taxon>Viridiplantae</taxon>
        <taxon>Streptophyta</taxon>
        <taxon>Embryophyta</taxon>
        <taxon>Tracheophyta</taxon>
        <taxon>Spermatophyta</taxon>
        <taxon>Magnoliopsida</taxon>
        <taxon>eudicotyledons</taxon>
        <taxon>Gunneridae</taxon>
        <taxon>Pentapetalae</taxon>
        <taxon>asterids</taxon>
        <taxon>lamiids</taxon>
        <taxon>Lamiales</taxon>
        <taxon>Lentibulariaceae</taxon>
        <taxon>Genlisea</taxon>
    </lineage>
</organism>
<dbReference type="PANTHER" id="PTHR11863">
    <property type="entry name" value="STEROL DESATURASE"/>
    <property type="match status" value="1"/>
</dbReference>
<feature type="domain" description="Very-long-chain aldehyde decarbonylase CER1-like C-terminal" evidence="8">
    <location>
        <begin position="453"/>
        <end position="612"/>
    </location>
</feature>
<name>S8CDM1_9LAMI</name>
<keyword evidence="5 6" id="KW-0472">Membrane</keyword>
<evidence type="ECO:0000259" key="7">
    <source>
        <dbReference type="Pfam" id="PF04116"/>
    </source>
</evidence>
<evidence type="ECO:0000259" key="8">
    <source>
        <dbReference type="Pfam" id="PF12076"/>
    </source>
</evidence>
<dbReference type="GO" id="GO:0008610">
    <property type="term" value="P:lipid biosynthetic process"/>
    <property type="evidence" value="ECO:0007669"/>
    <property type="project" value="InterPro"/>
</dbReference>
<dbReference type="EMBL" id="AUSU01004448">
    <property type="protein sequence ID" value="EPS65064.1"/>
    <property type="molecule type" value="Genomic_DNA"/>
</dbReference>
<evidence type="ECO:0000313" key="9">
    <source>
        <dbReference type="EMBL" id="EPS65064.1"/>
    </source>
</evidence>
<dbReference type="GO" id="GO:0016020">
    <property type="term" value="C:membrane"/>
    <property type="evidence" value="ECO:0007669"/>
    <property type="project" value="UniProtKB-SubCell"/>
</dbReference>
<keyword evidence="3 6" id="KW-0812">Transmembrane</keyword>
<dbReference type="InterPro" id="IPR006694">
    <property type="entry name" value="Fatty_acid_hydroxylase"/>
</dbReference>
<dbReference type="Pfam" id="PF12076">
    <property type="entry name" value="CER1-like_C"/>
    <property type="match status" value="1"/>
</dbReference>
<accession>S8CDM1</accession>
<dbReference type="GO" id="GO:0005506">
    <property type="term" value="F:iron ion binding"/>
    <property type="evidence" value="ECO:0007669"/>
    <property type="project" value="InterPro"/>
</dbReference>
<evidence type="ECO:0000313" key="10">
    <source>
        <dbReference type="Proteomes" id="UP000015453"/>
    </source>
</evidence>
<comment type="similarity">
    <text evidence="2">Belongs to the sterol desaturase family.</text>
</comment>
<comment type="subcellular location">
    <subcellularLocation>
        <location evidence="1">Membrane</location>
        <topology evidence="1">Multi-pass membrane protein</topology>
    </subcellularLocation>
</comment>
<dbReference type="Pfam" id="PF04116">
    <property type="entry name" value="FA_hydroxylase"/>
    <property type="match status" value="1"/>
</dbReference>
<evidence type="ECO:0000256" key="4">
    <source>
        <dbReference type="ARBA" id="ARBA00022989"/>
    </source>
</evidence>